<feature type="chain" id="PRO_5006918042" evidence="1">
    <location>
        <begin position="25"/>
        <end position="123"/>
    </location>
</feature>
<evidence type="ECO:0000256" key="1">
    <source>
        <dbReference type="SAM" id="SignalP"/>
    </source>
</evidence>
<keyword evidence="1" id="KW-0732">Signal</keyword>
<dbReference type="RefSeq" id="WP_018576567.1">
    <property type="nucleotide sequence ID" value="NZ_KB892388.1"/>
</dbReference>
<feature type="signal peptide" evidence="1">
    <location>
        <begin position="1"/>
        <end position="24"/>
    </location>
</feature>
<dbReference type="AlphaFoldDB" id="A0A0W0YX86"/>
<proteinExistence type="predicted"/>
<organism evidence="2 3">
    <name type="scientific">Legionella shakespearei DSM 23087</name>
    <dbReference type="NCBI Taxonomy" id="1122169"/>
    <lineage>
        <taxon>Bacteria</taxon>
        <taxon>Pseudomonadati</taxon>
        <taxon>Pseudomonadota</taxon>
        <taxon>Gammaproteobacteria</taxon>
        <taxon>Legionellales</taxon>
        <taxon>Legionellaceae</taxon>
        <taxon>Legionella</taxon>
    </lineage>
</organism>
<protein>
    <submittedName>
        <fullName evidence="2">Uncharacterized protein</fullName>
    </submittedName>
</protein>
<dbReference type="OrthoDB" id="5641564at2"/>
<dbReference type="EMBL" id="LNYW01000035">
    <property type="protein sequence ID" value="KTD61481.1"/>
    <property type="molecule type" value="Genomic_DNA"/>
</dbReference>
<keyword evidence="3" id="KW-1185">Reference proteome</keyword>
<gene>
    <name evidence="2" type="ORF">Lsha_1238</name>
</gene>
<reference evidence="2 3" key="1">
    <citation type="submission" date="2015-11" db="EMBL/GenBank/DDBJ databases">
        <title>Genomic analysis of 38 Legionella species identifies large and diverse effector repertoires.</title>
        <authorList>
            <person name="Burstein D."/>
            <person name="Amaro F."/>
            <person name="Zusman T."/>
            <person name="Lifshitz Z."/>
            <person name="Cohen O."/>
            <person name="Gilbert J.A."/>
            <person name="Pupko T."/>
            <person name="Shuman H.A."/>
            <person name="Segal G."/>
        </authorList>
    </citation>
    <scope>NUCLEOTIDE SEQUENCE [LARGE SCALE GENOMIC DNA]</scope>
    <source>
        <strain evidence="2 3">ATCC 49655</strain>
    </source>
</reference>
<sequence>MTFKKALSTFALGSVLIASLPLHAADIISRTYEFEPGIPLNIDNPLFWQLDTLCTIDIKDPEIRLTGVMKRKNGEINGWVLKQGESISVVVKNKDVMHIIADVGARVEITNQGQSVVVATCRI</sequence>
<evidence type="ECO:0000313" key="3">
    <source>
        <dbReference type="Proteomes" id="UP000054600"/>
    </source>
</evidence>
<accession>A0A0W0YX86</accession>
<dbReference type="PATRIC" id="fig|1122169.6.peg.1430"/>
<evidence type="ECO:0000313" key="2">
    <source>
        <dbReference type="EMBL" id="KTD61481.1"/>
    </source>
</evidence>
<name>A0A0W0YX86_9GAMM</name>
<comment type="caution">
    <text evidence="2">The sequence shown here is derived from an EMBL/GenBank/DDBJ whole genome shotgun (WGS) entry which is preliminary data.</text>
</comment>
<dbReference type="Proteomes" id="UP000054600">
    <property type="component" value="Unassembled WGS sequence"/>
</dbReference>